<organism evidence="2 3">
    <name type="scientific">Sphingomonas arantia</name>
    <dbReference type="NCBI Taxonomy" id="1460676"/>
    <lineage>
        <taxon>Bacteria</taxon>
        <taxon>Pseudomonadati</taxon>
        <taxon>Pseudomonadota</taxon>
        <taxon>Alphaproteobacteria</taxon>
        <taxon>Sphingomonadales</taxon>
        <taxon>Sphingomonadaceae</taxon>
        <taxon>Sphingomonas</taxon>
    </lineage>
</organism>
<proteinExistence type="predicted"/>
<evidence type="ECO:0000313" key="2">
    <source>
        <dbReference type="EMBL" id="MFD1949382.1"/>
    </source>
</evidence>
<dbReference type="EMBL" id="JBHUGS010000001">
    <property type="protein sequence ID" value="MFD1949382.1"/>
    <property type="molecule type" value="Genomic_DNA"/>
</dbReference>
<dbReference type="InterPro" id="IPR029052">
    <property type="entry name" value="Metallo-depent_PP-like"/>
</dbReference>
<feature type="region of interest" description="Disordered" evidence="1">
    <location>
        <begin position="158"/>
        <end position="179"/>
    </location>
</feature>
<dbReference type="Proteomes" id="UP001597400">
    <property type="component" value="Unassembled WGS sequence"/>
</dbReference>
<dbReference type="SUPFAM" id="SSF56300">
    <property type="entry name" value="Metallo-dependent phosphatases"/>
    <property type="match status" value="1"/>
</dbReference>
<dbReference type="RefSeq" id="WP_380926861.1">
    <property type="nucleotide sequence ID" value="NZ_JBHUGS010000001.1"/>
</dbReference>
<protein>
    <submittedName>
        <fullName evidence="2">Metallophosphoesterase</fullName>
    </submittedName>
</protein>
<reference evidence="3" key="1">
    <citation type="journal article" date="2019" name="Int. J. Syst. Evol. Microbiol.">
        <title>The Global Catalogue of Microorganisms (GCM) 10K type strain sequencing project: providing services to taxonomists for standard genome sequencing and annotation.</title>
        <authorList>
            <consortium name="The Broad Institute Genomics Platform"/>
            <consortium name="The Broad Institute Genome Sequencing Center for Infectious Disease"/>
            <person name="Wu L."/>
            <person name="Ma J."/>
        </authorList>
    </citation>
    <scope>NUCLEOTIDE SEQUENCE [LARGE SCALE GENOMIC DNA]</scope>
    <source>
        <strain evidence="3">CGMCC 1.12702</strain>
    </source>
</reference>
<evidence type="ECO:0000313" key="3">
    <source>
        <dbReference type="Proteomes" id="UP001597400"/>
    </source>
</evidence>
<dbReference type="Gene3D" id="3.60.21.10">
    <property type="match status" value="1"/>
</dbReference>
<evidence type="ECO:0000256" key="1">
    <source>
        <dbReference type="SAM" id="MobiDB-lite"/>
    </source>
</evidence>
<gene>
    <name evidence="2" type="ORF">ACFSGX_01210</name>
</gene>
<sequence length="179" mass="19717">MAIFFTADTHFGDHRTLNIHRRPFSGVADMDAALIAAWNAAVGPDDEVWHLGDVARRLSDVAPLLARLNGRKHLLRGNNDAPAIADVAGWESVRDYIELDIDGTAIVACHYPFRSWNGQHRGTLNLHGHSHGKLKPLPRQYDVGVDAQGFRPVTLAEIRANRPSRPTRTPADAGVQLEP</sequence>
<accession>A0ABW4TRS2</accession>
<name>A0ABW4TRS2_9SPHN</name>
<comment type="caution">
    <text evidence="2">The sequence shown here is derived from an EMBL/GenBank/DDBJ whole genome shotgun (WGS) entry which is preliminary data.</text>
</comment>
<keyword evidence="3" id="KW-1185">Reference proteome</keyword>